<protein>
    <recommendedName>
        <fullName evidence="5">Homeobox domain-containing protein</fullName>
    </recommendedName>
</protein>
<dbReference type="Gene3D" id="1.10.10.60">
    <property type="entry name" value="Homeodomain-like"/>
    <property type="match status" value="1"/>
</dbReference>
<evidence type="ECO:0000313" key="7">
    <source>
        <dbReference type="Proteomes" id="UP000593564"/>
    </source>
</evidence>
<evidence type="ECO:0000256" key="3">
    <source>
        <dbReference type="RuleBase" id="RU000682"/>
    </source>
</evidence>
<reference evidence="7" key="1">
    <citation type="journal article" date="2020" name="Nat. Commun.">
        <title>Genome assembly of wild tea tree DASZ reveals pedigree and selection history of tea varieties.</title>
        <authorList>
            <person name="Zhang W."/>
            <person name="Zhang Y."/>
            <person name="Qiu H."/>
            <person name="Guo Y."/>
            <person name="Wan H."/>
            <person name="Zhang X."/>
            <person name="Scossa F."/>
            <person name="Alseekh S."/>
            <person name="Zhang Q."/>
            <person name="Wang P."/>
            <person name="Xu L."/>
            <person name="Schmidt M.H."/>
            <person name="Jia X."/>
            <person name="Li D."/>
            <person name="Zhu A."/>
            <person name="Guo F."/>
            <person name="Chen W."/>
            <person name="Ni D."/>
            <person name="Usadel B."/>
            <person name="Fernie A.R."/>
            <person name="Wen W."/>
        </authorList>
    </citation>
    <scope>NUCLEOTIDE SEQUENCE [LARGE SCALE GENOMIC DNA]</scope>
    <source>
        <strain evidence="7">cv. G240</strain>
    </source>
</reference>
<keyword evidence="2 3" id="KW-0539">Nucleus</keyword>
<evidence type="ECO:0000313" key="6">
    <source>
        <dbReference type="EMBL" id="KAF5937024.1"/>
    </source>
</evidence>
<dbReference type="InterPro" id="IPR001356">
    <property type="entry name" value="HD"/>
</dbReference>
<keyword evidence="7" id="KW-1185">Reference proteome</keyword>
<dbReference type="SMART" id="SM00389">
    <property type="entry name" value="HOX"/>
    <property type="match status" value="1"/>
</dbReference>
<feature type="region of interest" description="Disordered" evidence="4">
    <location>
        <begin position="336"/>
        <end position="399"/>
    </location>
</feature>
<evidence type="ECO:0000256" key="1">
    <source>
        <dbReference type="ARBA" id="ARBA00004123"/>
    </source>
</evidence>
<dbReference type="SUPFAM" id="SSF46689">
    <property type="entry name" value="Homeodomain-like"/>
    <property type="match status" value="1"/>
</dbReference>
<name>A0A7J7GC89_CAMSI</name>
<feature type="compositionally biased region" description="Basic and acidic residues" evidence="4">
    <location>
        <begin position="366"/>
        <end position="378"/>
    </location>
</feature>
<dbReference type="EMBL" id="JACBKZ010000012">
    <property type="protein sequence ID" value="KAF5937024.1"/>
    <property type="molecule type" value="Genomic_DNA"/>
</dbReference>
<feature type="DNA-binding region" description="Homeobox" evidence="2">
    <location>
        <begin position="37"/>
        <end position="96"/>
    </location>
</feature>
<accession>A0A7J7GC89</accession>
<dbReference type="AlphaFoldDB" id="A0A7J7GC89"/>
<evidence type="ECO:0000256" key="2">
    <source>
        <dbReference type="PROSITE-ProRule" id="PRU00108"/>
    </source>
</evidence>
<keyword evidence="2 3" id="KW-0238">DNA-binding</keyword>
<comment type="caution">
    <text evidence="6">The sequence shown here is derived from an EMBL/GenBank/DDBJ whole genome shotgun (WGS) entry which is preliminary data.</text>
</comment>
<dbReference type="PANTHER" id="PTHR47713">
    <property type="entry name" value="HOMEODOMAIN-LIKE SUPERFAMILY PROTEIN"/>
    <property type="match status" value="1"/>
</dbReference>
<dbReference type="CDD" id="cd00086">
    <property type="entry name" value="homeodomain"/>
    <property type="match status" value="1"/>
</dbReference>
<feature type="domain" description="Homeobox" evidence="5">
    <location>
        <begin position="35"/>
        <end position="95"/>
    </location>
</feature>
<dbReference type="GO" id="GO:0005634">
    <property type="term" value="C:nucleus"/>
    <property type="evidence" value="ECO:0007669"/>
    <property type="project" value="UniProtKB-SubCell"/>
</dbReference>
<reference evidence="6 7" key="2">
    <citation type="submission" date="2020-07" db="EMBL/GenBank/DDBJ databases">
        <title>Genome assembly of wild tea tree DASZ reveals pedigree and selection history of tea varieties.</title>
        <authorList>
            <person name="Zhang W."/>
        </authorList>
    </citation>
    <scope>NUCLEOTIDE SEQUENCE [LARGE SCALE GENOMIC DNA]</scope>
    <source>
        <strain evidence="7">cv. G240</strain>
        <tissue evidence="6">Leaf</tissue>
    </source>
</reference>
<feature type="region of interest" description="Disordered" evidence="4">
    <location>
        <begin position="101"/>
        <end position="147"/>
    </location>
</feature>
<organism evidence="6 7">
    <name type="scientific">Camellia sinensis</name>
    <name type="common">Tea plant</name>
    <name type="synonym">Thea sinensis</name>
    <dbReference type="NCBI Taxonomy" id="4442"/>
    <lineage>
        <taxon>Eukaryota</taxon>
        <taxon>Viridiplantae</taxon>
        <taxon>Streptophyta</taxon>
        <taxon>Embryophyta</taxon>
        <taxon>Tracheophyta</taxon>
        <taxon>Spermatophyta</taxon>
        <taxon>Magnoliopsida</taxon>
        <taxon>eudicotyledons</taxon>
        <taxon>Gunneridae</taxon>
        <taxon>Pentapetalae</taxon>
        <taxon>asterids</taxon>
        <taxon>Ericales</taxon>
        <taxon>Theaceae</taxon>
        <taxon>Camellia</taxon>
    </lineage>
</organism>
<comment type="subcellular location">
    <subcellularLocation>
        <location evidence="1 2 3">Nucleus</location>
    </subcellularLocation>
</comment>
<sequence>MAAIGIVFYTNHCMCRVINILESCEVHSEDNKALPEKNKKRRLKTPFQVEALEKFYSVHKYPSEEMKLQLAESIELTEKQVSGWFCHRRLKDKKSIYVEASANGKQERSSGIVQDRGSGLRQDSCGSTKQGDNRHVDPREVESRRCSGQDLSAADLAYEHGRRHNGNYSDVDDTSSESSLPLQHRFHPQNEVPFDIATSSCLPQNENIAPLNSMGIRTRTGPSGYLKVKGQVENAAITAVKRQLGRHYREDGPPLGVEFDPLPPGAFESSIKEPDNEPYYLGDPNLLHSPDVPRAHNQPNSGTRYEVYNCKMSSHNSGLDGTSFKLMHGSDYDESCFGHQSKPKPLLPNHDNPFPSRNSSLGVDESSAREMPVHDGTRMYKMRSKHDVVGRRMDSLSRP</sequence>
<feature type="compositionally biased region" description="Basic and acidic residues" evidence="4">
    <location>
        <begin position="131"/>
        <end position="147"/>
    </location>
</feature>
<dbReference type="Pfam" id="PF00046">
    <property type="entry name" value="Homeodomain"/>
    <property type="match status" value="1"/>
</dbReference>
<feature type="compositionally biased region" description="Basic and acidic residues" evidence="4">
    <location>
        <begin position="385"/>
        <end position="399"/>
    </location>
</feature>
<evidence type="ECO:0000256" key="4">
    <source>
        <dbReference type="SAM" id="MobiDB-lite"/>
    </source>
</evidence>
<gene>
    <name evidence="6" type="ORF">HYC85_024530</name>
</gene>
<evidence type="ECO:0000259" key="5">
    <source>
        <dbReference type="PROSITE" id="PS50071"/>
    </source>
</evidence>
<proteinExistence type="predicted"/>
<dbReference type="Proteomes" id="UP000593564">
    <property type="component" value="Unassembled WGS sequence"/>
</dbReference>
<dbReference type="InterPro" id="IPR009057">
    <property type="entry name" value="Homeodomain-like_sf"/>
</dbReference>
<keyword evidence="2 3" id="KW-0371">Homeobox</keyword>
<dbReference type="GO" id="GO:0003677">
    <property type="term" value="F:DNA binding"/>
    <property type="evidence" value="ECO:0007669"/>
    <property type="project" value="UniProtKB-UniRule"/>
</dbReference>
<dbReference type="PANTHER" id="PTHR47713:SF2">
    <property type="entry name" value="HOMEODOMAIN-LIKE SUPERFAMILY PROTEIN"/>
    <property type="match status" value="1"/>
</dbReference>
<dbReference type="PROSITE" id="PS50071">
    <property type="entry name" value="HOMEOBOX_2"/>
    <property type="match status" value="1"/>
</dbReference>